<proteinExistence type="predicted"/>
<dbReference type="RefSeq" id="WP_119349543.1">
    <property type="nucleotide sequence ID" value="NZ_QWET01000005.1"/>
</dbReference>
<protein>
    <submittedName>
        <fullName evidence="2">Glycosyltransferase family 2 protein</fullName>
    </submittedName>
</protein>
<dbReference type="InterPro" id="IPR001173">
    <property type="entry name" value="Glyco_trans_2-like"/>
</dbReference>
<evidence type="ECO:0000259" key="1">
    <source>
        <dbReference type="Pfam" id="PF00535"/>
    </source>
</evidence>
<comment type="caution">
    <text evidence="2">The sequence shown here is derived from an EMBL/GenBank/DDBJ whole genome shotgun (WGS) entry which is preliminary data.</text>
</comment>
<sequence>MDYTNLLTIAMPVYERKDYFLEALESAINQTVKCEIIVVDNCSSHDYFKNICEEKGITYYRNETNIGMNPNFNRCFELAGTEYVMTLQDDDILAPNYVESFLKAHTKHPDIDVFFTDFVRNTPNGKLPHRHVLPFGYMKNGQKVIEYAVKYKLGFPYLNSSIKREKFTGFYTAYSGSNDWVWIYDNADKFVFYGDSRVLYQFRQHDQQDTKNNMLRYRFTLPYIYDAILKEKANDPEIKRKASLNAFWALIQLKSVAGRKIVNDFIKEENIFSIYLKEKLNSDRLIRTIFYMPSNFVYLVYRSLRKVGLTG</sequence>
<dbReference type="PANTHER" id="PTHR22916">
    <property type="entry name" value="GLYCOSYLTRANSFERASE"/>
    <property type="match status" value="1"/>
</dbReference>
<dbReference type="GO" id="GO:0016758">
    <property type="term" value="F:hexosyltransferase activity"/>
    <property type="evidence" value="ECO:0007669"/>
    <property type="project" value="UniProtKB-ARBA"/>
</dbReference>
<evidence type="ECO:0000313" key="3">
    <source>
        <dbReference type="Proteomes" id="UP000266441"/>
    </source>
</evidence>
<dbReference type="SUPFAM" id="SSF53448">
    <property type="entry name" value="Nucleotide-diphospho-sugar transferases"/>
    <property type="match status" value="1"/>
</dbReference>
<dbReference type="Pfam" id="PF00535">
    <property type="entry name" value="Glycos_transf_2"/>
    <property type="match status" value="1"/>
</dbReference>
<organism evidence="2 3">
    <name type="scientific">Mariniphaga sediminis</name>
    <dbReference type="NCBI Taxonomy" id="1628158"/>
    <lineage>
        <taxon>Bacteria</taxon>
        <taxon>Pseudomonadati</taxon>
        <taxon>Bacteroidota</taxon>
        <taxon>Bacteroidia</taxon>
        <taxon>Marinilabiliales</taxon>
        <taxon>Prolixibacteraceae</taxon>
        <taxon>Mariniphaga</taxon>
    </lineage>
</organism>
<feature type="domain" description="Glycosyltransferase 2-like" evidence="1">
    <location>
        <begin position="8"/>
        <end position="147"/>
    </location>
</feature>
<dbReference type="OrthoDB" id="9815829at2"/>
<dbReference type="InterPro" id="IPR029044">
    <property type="entry name" value="Nucleotide-diphossugar_trans"/>
</dbReference>
<dbReference type="PANTHER" id="PTHR22916:SF3">
    <property type="entry name" value="UDP-GLCNAC:BETAGAL BETA-1,3-N-ACETYLGLUCOSAMINYLTRANSFERASE-LIKE PROTEIN 1"/>
    <property type="match status" value="1"/>
</dbReference>
<keyword evidence="2" id="KW-0808">Transferase</keyword>
<evidence type="ECO:0000313" key="2">
    <source>
        <dbReference type="EMBL" id="RIH65702.1"/>
    </source>
</evidence>
<keyword evidence="3" id="KW-1185">Reference proteome</keyword>
<gene>
    <name evidence="2" type="ORF">D1164_08570</name>
</gene>
<name>A0A399D4V8_9BACT</name>
<reference evidence="2 3" key="1">
    <citation type="journal article" date="2015" name="Int. J. Syst. Evol. Microbiol.">
        <title>Mariniphaga sediminis sp. nov., isolated from coastal sediment.</title>
        <authorList>
            <person name="Wang F.Q."/>
            <person name="Shen Q.Y."/>
            <person name="Chen G.J."/>
            <person name="Du Z.J."/>
        </authorList>
    </citation>
    <scope>NUCLEOTIDE SEQUENCE [LARGE SCALE GENOMIC DNA]</scope>
    <source>
        <strain evidence="2 3">SY21</strain>
    </source>
</reference>
<dbReference type="EMBL" id="QWET01000005">
    <property type="protein sequence ID" value="RIH65702.1"/>
    <property type="molecule type" value="Genomic_DNA"/>
</dbReference>
<dbReference type="AlphaFoldDB" id="A0A399D4V8"/>
<accession>A0A399D4V8</accession>
<dbReference type="Gene3D" id="3.90.550.10">
    <property type="entry name" value="Spore Coat Polysaccharide Biosynthesis Protein SpsA, Chain A"/>
    <property type="match status" value="1"/>
</dbReference>
<dbReference type="Proteomes" id="UP000266441">
    <property type="component" value="Unassembled WGS sequence"/>
</dbReference>